<gene>
    <name evidence="3" type="ORF">TrCOL_g13747</name>
</gene>
<organism evidence="3 4">
    <name type="scientific">Triparma columacea</name>
    <dbReference type="NCBI Taxonomy" id="722753"/>
    <lineage>
        <taxon>Eukaryota</taxon>
        <taxon>Sar</taxon>
        <taxon>Stramenopiles</taxon>
        <taxon>Ochrophyta</taxon>
        <taxon>Bolidophyceae</taxon>
        <taxon>Parmales</taxon>
        <taxon>Triparmaceae</taxon>
        <taxon>Triparma</taxon>
    </lineage>
</organism>
<dbReference type="PANTHER" id="PTHR33591">
    <property type="entry name" value="BETA-CAROTENE ISOMERASE D27"/>
    <property type="match status" value="1"/>
</dbReference>
<sequence>MRVSSSRHILRSSLSTTASVGANVPRILGLLLPLLDDGQETGGIAADVIRLQENIDLHRSSGGSLEEGSAVERGFRIKLMEVERYLLLARMLERDGDAYYKTVAFMVQSQTLGFDRHSAPNLQRFPPLPPSPSASSSPYSTYNPPQDRSPVVEKIASDGSTVTNDVEVSERCDPLSLYDSLLLWVFRKSVASETSLPPMWDTGGIEGLVAQGRAYMSVASEVDQRNMVKNVLRGLMGPIVPVYRLFMGGFVPRKVARWAGKEEWGDKQVFAGGLFYAPYLTSVVTPLFFQFLVGPAKTSRRSDGMRGGVLVEKCRFLEKSNCKGLCLNQCKVPMEEFFKDELGVDLYVQPNFRTQECQWSWGEETKEVKDDGDWPKGCLEGCVDRKRMGE</sequence>
<evidence type="ECO:0000259" key="2">
    <source>
        <dbReference type="Pfam" id="PF13225"/>
    </source>
</evidence>
<dbReference type="InterPro" id="IPR038938">
    <property type="entry name" value="D27-like"/>
</dbReference>
<dbReference type="OrthoDB" id="416096at2759"/>
<protein>
    <recommendedName>
        <fullName evidence="2">Beta-carotene isomerase D27-like C-terminal domain-containing protein</fullName>
    </recommendedName>
</protein>
<proteinExistence type="predicted"/>
<accession>A0A9W7L9A5</accession>
<dbReference type="Proteomes" id="UP001165065">
    <property type="component" value="Unassembled WGS sequence"/>
</dbReference>
<evidence type="ECO:0000256" key="1">
    <source>
        <dbReference type="SAM" id="MobiDB-lite"/>
    </source>
</evidence>
<evidence type="ECO:0000313" key="3">
    <source>
        <dbReference type="EMBL" id="GMI41931.1"/>
    </source>
</evidence>
<dbReference type="AlphaFoldDB" id="A0A9W7L9A5"/>
<name>A0A9W7L9A5_9STRA</name>
<feature type="domain" description="Beta-carotene isomerase D27-like C-terminal" evidence="2">
    <location>
        <begin position="304"/>
        <end position="369"/>
    </location>
</feature>
<feature type="compositionally biased region" description="Low complexity" evidence="1">
    <location>
        <begin position="133"/>
        <end position="145"/>
    </location>
</feature>
<feature type="region of interest" description="Disordered" evidence="1">
    <location>
        <begin position="118"/>
        <end position="151"/>
    </location>
</feature>
<comment type="caution">
    <text evidence="3">The sequence shown here is derived from an EMBL/GenBank/DDBJ whole genome shotgun (WGS) entry which is preliminary data.</text>
</comment>
<evidence type="ECO:0000313" key="4">
    <source>
        <dbReference type="Proteomes" id="UP001165065"/>
    </source>
</evidence>
<dbReference type="GO" id="GO:0005506">
    <property type="term" value="F:iron ion binding"/>
    <property type="evidence" value="ECO:0007669"/>
    <property type="project" value="InterPro"/>
</dbReference>
<dbReference type="PANTHER" id="PTHR33591:SF2">
    <property type="entry name" value="BETA-CAROTENE ISOMERASE D27"/>
    <property type="match status" value="1"/>
</dbReference>
<reference evidence="4" key="1">
    <citation type="journal article" date="2023" name="Commun. Biol.">
        <title>Genome analysis of Parmales, the sister group of diatoms, reveals the evolutionary specialization of diatoms from phago-mixotrophs to photoautotrophs.</title>
        <authorList>
            <person name="Ban H."/>
            <person name="Sato S."/>
            <person name="Yoshikawa S."/>
            <person name="Yamada K."/>
            <person name="Nakamura Y."/>
            <person name="Ichinomiya M."/>
            <person name="Sato N."/>
            <person name="Blanc-Mathieu R."/>
            <person name="Endo H."/>
            <person name="Kuwata A."/>
            <person name="Ogata H."/>
        </authorList>
    </citation>
    <scope>NUCLEOTIDE SEQUENCE [LARGE SCALE GENOMIC DNA]</scope>
</reference>
<dbReference type="Pfam" id="PF13225">
    <property type="entry name" value="D27-like_C"/>
    <property type="match status" value="1"/>
</dbReference>
<dbReference type="EMBL" id="BRYA01000162">
    <property type="protein sequence ID" value="GMI41931.1"/>
    <property type="molecule type" value="Genomic_DNA"/>
</dbReference>
<dbReference type="InterPro" id="IPR025114">
    <property type="entry name" value="D27-like_C"/>
</dbReference>
<keyword evidence="4" id="KW-1185">Reference proteome</keyword>